<keyword evidence="2" id="KW-1133">Transmembrane helix</keyword>
<feature type="compositionally biased region" description="Low complexity" evidence="1">
    <location>
        <begin position="145"/>
        <end position="166"/>
    </location>
</feature>
<sequence length="186" mass="19871">MGCIQLVLSEISCASSKQKYSRMSIVDQCIPCMFMFFMSFGLVISFRADVFWSCNLSSSENVINQSGCNCRNSLGSAGVSNTRDDGHFGLQSCSSLVQASSEKIPRVAEVELAQGIFFSRLVRTVAKSNSSSSISMMENKSLKSVQSSSSGAAGPSQSASTSSSRRPGVRLSAMHAAELICLVDDM</sequence>
<feature type="region of interest" description="Disordered" evidence="1">
    <location>
        <begin position="145"/>
        <end position="169"/>
    </location>
</feature>
<dbReference type="Proteomes" id="UP001497444">
    <property type="component" value="Chromosome 2"/>
</dbReference>
<evidence type="ECO:0000256" key="2">
    <source>
        <dbReference type="SAM" id="Phobius"/>
    </source>
</evidence>
<keyword evidence="4" id="KW-1185">Reference proteome</keyword>
<name>A0ABP0WLJ5_9BRYO</name>
<accession>A0ABP0WLJ5</accession>
<evidence type="ECO:0000313" key="4">
    <source>
        <dbReference type="Proteomes" id="UP001497444"/>
    </source>
</evidence>
<evidence type="ECO:0000313" key="3">
    <source>
        <dbReference type="EMBL" id="CAK9267728.1"/>
    </source>
</evidence>
<gene>
    <name evidence="3" type="ORF">CSSPJE1EN1_LOCUS13206</name>
</gene>
<feature type="transmembrane region" description="Helical" evidence="2">
    <location>
        <begin position="25"/>
        <end position="46"/>
    </location>
</feature>
<organism evidence="3 4">
    <name type="scientific">Sphagnum jensenii</name>
    <dbReference type="NCBI Taxonomy" id="128206"/>
    <lineage>
        <taxon>Eukaryota</taxon>
        <taxon>Viridiplantae</taxon>
        <taxon>Streptophyta</taxon>
        <taxon>Embryophyta</taxon>
        <taxon>Bryophyta</taxon>
        <taxon>Sphagnophytina</taxon>
        <taxon>Sphagnopsida</taxon>
        <taxon>Sphagnales</taxon>
        <taxon>Sphagnaceae</taxon>
        <taxon>Sphagnum</taxon>
    </lineage>
</organism>
<evidence type="ECO:0000256" key="1">
    <source>
        <dbReference type="SAM" id="MobiDB-lite"/>
    </source>
</evidence>
<dbReference type="EMBL" id="OZ020097">
    <property type="protein sequence ID" value="CAK9267728.1"/>
    <property type="molecule type" value="Genomic_DNA"/>
</dbReference>
<keyword evidence="2" id="KW-0472">Membrane</keyword>
<keyword evidence="2" id="KW-0812">Transmembrane</keyword>
<reference evidence="3 4" key="1">
    <citation type="submission" date="2024-02" db="EMBL/GenBank/DDBJ databases">
        <authorList>
            <consortium name="ELIXIR-Norway"/>
            <consortium name="Elixir Norway"/>
        </authorList>
    </citation>
    <scope>NUCLEOTIDE SEQUENCE [LARGE SCALE GENOMIC DNA]</scope>
</reference>
<protein>
    <submittedName>
        <fullName evidence="3">Uncharacterized protein</fullName>
    </submittedName>
</protein>
<proteinExistence type="predicted"/>